<accession>A0A366HP99</accession>
<reference evidence="1 2" key="1">
    <citation type="submission" date="2018-06" db="EMBL/GenBank/DDBJ databases">
        <title>Genomic Encyclopedia of Type Strains, Phase IV (KMG-IV): sequencing the most valuable type-strain genomes for metagenomic binning, comparative biology and taxonomic classification.</title>
        <authorList>
            <person name="Goeker M."/>
        </authorList>
    </citation>
    <scope>NUCLEOTIDE SEQUENCE [LARGE SCALE GENOMIC DNA]</scope>
    <source>
        <strain evidence="1 2">DSM 25532</strain>
    </source>
</reference>
<protein>
    <submittedName>
        <fullName evidence="1">Uncharacterized protein</fullName>
    </submittedName>
</protein>
<evidence type="ECO:0000313" key="1">
    <source>
        <dbReference type="EMBL" id="RBP44341.1"/>
    </source>
</evidence>
<evidence type="ECO:0000313" key="2">
    <source>
        <dbReference type="Proteomes" id="UP000253426"/>
    </source>
</evidence>
<dbReference type="Proteomes" id="UP000253426">
    <property type="component" value="Unassembled WGS sequence"/>
</dbReference>
<keyword evidence="2" id="KW-1185">Reference proteome</keyword>
<dbReference type="AlphaFoldDB" id="A0A366HP99"/>
<proteinExistence type="predicted"/>
<comment type="caution">
    <text evidence="1">The sequence shown here is derived from an EMBL/GenBank/DDBJ whole genome shotgun (WGS) entry which is preliminary data.</text>
</comment>
<dbReference type="EMBL" id="QNRR01000004">
    <property type="protein sequence ID" value="RBP44341.1"/>
    <property type="molecule type" value="Genomic_DNA"/>
</dbReference>
<sequence>MAQEPRVVQPLENFDAAAARDMVPITFWRWTPEQKKNAAAYSELKLVSDAGSKGQTLKVTLKQPLPDGMDFYPLWMLGLEYLPPETEAIRLRVKVLSGQFQINAGSPTAYFATSDVYTKPISITPGDWRTIEISLIHDLQRNYRRPIFSQQSPVIYYTRWIQETMRLQIGASSQGELLVDDIELVTRGHGRPFATFSHGDIRPLGEVDPATRFTFATDDREFALSHEPGNKAVRKPVILGAGTDPRTLWTARQRGTEEMSYFGVKARAPKGANALRITLKMEHESALDLLVADIFALVGERAEFPWDKTTAATSATEAIAPGEFKPFDYCLSPSRTRDVSWGLYHARRAVKKGEWTEMVIPFADFVCAYGSGTLQPRQLQQQPLTAEEVVAVAMLSPWRQRRAETHFSIGKIEFVSLPQEFAEARSYVQVPDISKIRLEKKPGPYGGAASQVHAP</sequence>
<gene>
    <name evidence="1" type="ORF">DES53_104160</name>
</gene>
<organism evidence="1 2">
    <name type="scientific">Roseimicrobium gellanilyticum</name>
    <dbReference type="NCBI Taxonomy" id="748857"/>
    <lineage>
        <taxon>Bacteria</taxon>
        <taxon>Pseudomonadati</taxon>
        <taxon>Verrucomicrobiota</taxon>
        <taxon>Verrucomicrobiia</taxon>
        <taxon>Verrucomicrobiales</taxon>
        <taxon>Verrucomicrobiaceae</taxon>
        <taxon>Roseimicrobium</taxon>
    </lineage>
</organism>
<name>A0A366HP99_9BACT</name>